<reference evidence="2 3" key="1">
    <citation type="journal article" date="2021" name="Hortic Res">
        <title>The domestication of Cucurbita argyrosperma as revealed by the genome of its wild relative.</title>
        <authorList>
            <person name="Barrera-Redondo J."/>
            <person name="Sanchez-de la Vega G."/>
            <person name="Aguirre-Liguori J.A."/>
            <person name="Castellanos-Morales G."/>
            <person name="Gutierrez-Guerrero Y.T."/>
            <person name="Aguirre-Dugua X."/>
            <person name="Aguirre-Planter E."/>
            <person name="Tenaillon M.I."/>
            <person name="Lira-Saade R."/>
            <person name="Eguiarte L.E."/>
        </authorList>
    </citation>
    <scope>NUCLEOTIDE SEQUENCE [LARGE SCALE GENOMIC DNA]</scope>
    <source>
        <strain evidence="2">JBR-2021</strain>
    </source>
</reference>
<dbReference type="InterPro" id="IPR053237">
    <property type="entry name" value="Natterin_C"/>
</dbReference>
<feature type="domain" description="Agglutinin" evidence="1">
    <location>
        <begin position="486"/>
        <end position="622"/>
    </location>
</feature>
<dbReference type="EMBL" id="JAGKQH010000008">
    <property type="protein sequence ID" value="KAG6592984.1"/>
    <property type="molecule type" value="Genomic_DNA"/>
</dbReference>
<dbReference type="Proteomes" id="UP000685013">
    <property type="component" value="Chromosome 8"/>
</dbReference>
<dbReference type="PANTHER" id="PTHR39244">
    <property type="entry name" value="NATTERIN-4"/>
    <property type="match status" value="1"/>
</dbReference>
<dbReference type="CDD" id="cd20216">
    <property type="entry name" value="PFM_HFR-2-like"/>
    <property type="match status" value="1"/>
</dbReference>
<evidence type="ECO:0000313" key="3">
    <source>
        <dbReference type="Proteomes" id="UP000685013"/>
    </source>
</evidence>
<protein>
    <recommendedName>
        <fullName evidence="1">Agglutinin domain-containing protein</fullName>
    </recommendedName>
</protein>
<dbReference type="InterPro" id="IPR008998">
    <property type="entry name" value="Agglutinin"/>
</dbReference>
<comment type="caution">
    <text evidence="2">The sequence shown here is derived from an EMBL/GenBank/DDBJ whole genome shotgun (WGS) entry which is preliminary data.</text>
</comment>
<name>A0AAV6N850_9ROSI</name>
<evidence type="ECO:0000259" key="1">
    <source>
        <dbReference type="SMART" id="SM00791"/>
    </source>
</evidence>
<dbReference type="AlphaFoldDB" id="A0AAV6N850"/>
<feature type="domain" description="Agglutinin" evidence="1">
    <location>
        <begin position="2"/>
        <end position="153"/>
    </location>
</feature>
<sequence>MVQFPRYVVLKSKYNHKYLRYLDETCSRVHKFLRYSGKEILTPYTKFEFEQAKCDPSLFHIRCCYNNKYWTSWACDKHFIVAGADEKEEDKSKWSCTLFRPVYDSSHQSFRFCHVGLGFNVVVWRVGPPYGGCLRAQWSVPDRDLCDLSIVIDWDSLWLLPKFIAFKGDNGSYLSARSIDYQPYLQFSSKSIDDPSIQMETFITNDGKIRIKSIFFQKFWKRGTSNWIFADSTDDSSENLDTLFSPTQVSSTVVALRNLGNDNFVKRYSLASKANFLNAGAKEIDSFSHLQMVEPILSREISNLMFYLSEARIYDEAVIVLATKEVTNNFHVPSTLCIPFSYTNTRYSKWASSISMKLDVKTTIDSGVPLIVNRKKIETLSTKFSGEYKWGETITISKTKEIKYEVTVPPTSTSIVTLYATKGSCDVPFSYKQVDILIGGKEVESYLADVVWRVDPLYGGCLCAQWSVPNRDLYVLSIVISWELLWSLPKFIAFKGDNGSYISARSIDNRPYLQFSSNNVDDPAIQMKTFITNDGKFCIKSVYFQKFWRRDASNCIFAEYCETTTQNLDTLFLPTKVSPDVVALSNLGNDNFVKRYTIGSKISYLMEAMKNIDEFLRLYMVELVLSRQINNVVLCLFDARIHDQVVIVLATTEVANNSNVSNTECVTFSYTNNGSRTWASSVSTKLDVKTMIEANIPLIVDGKMIETSSAKFEAISAIQKFKSSIALFSGKE</sequence>
<accession>A0AAV6N850</accession>
<gene>
    <name evidence="2" type="ORF">SDJN03_12460</name>
</gene>
<proteinExistence type="predicted"/>
<feature type="non-terminal residue" evidence="2">
    <location>
        <position position="1"/>
    </location>
</feature>
<dbReference type="PANTHER" id="PTHR39244:SF5">
    <property type="entry name" value="NATTERIN-3-LIKE"/>
    <property type="match status" value="1"/>
</dbReference>
<keyword evidence="3" id="KW-1185">Reference proteome</keyword>
<feature type="domain" description="Agglutinin" evidence="1">
    <location>
        <begin position="158"/>
        <end position="294"/>
    </location>
</feature>
<evidence type="ECO:0000313" key="2">
    <source>
        <dbReference type="EMBL" id="KAG6592984.1"/>
    </source>
</evidence>
<dbReference type="Pfam" id="PF07468">
    <property type="entry name" value="Agglutinin"/>
    <property type="match status" value="3"/>
</dbReference>
<dbReference type="SMART" id="SM00791">
    <property type="entry name" value="Agglutinin"/>
    <property type="match status" value="3"/>
</dbReference>
<organism evidence="2 3">
    <name type="scientific">Cucurbita argyrosperma subsp. sororia</name>
    <dbReference type="NCBI Taxonomy" id="37648"/>
    <lineage>
        <taxon>Eukaryota</taxon>
        <taxon>Viridiplantae</taxon>
        <taxon>Streptophyta</taxon>
        <taxon>Embryophyta</taxon>
        <taxon>Tracheophyta</taxon>
        <taxon>Spermatophyta</taxon>
        <taxon>Magnoliopsida</taxon>
        <taxon>eudicotyledons</taxon>
        <taxon>Gunneridae</taxon>
        <taxon>Pentapetalae</taxon>
        <taxon>rosids</taxon>
        <taxon>fabids</taxon>
        <taxon>Cucurbitales</taxon>
        <taxon>Cucurbitaceae</taxon>
        <taxon>Cucurbiteae</taxon>
        <taxon>Cucurbita</taxon>
    </lineage>
</organism>